<organism evidence="12 13">
    <name type="scientific">Hoeflea poritis</name>
    <dbReference type="NCBI Taxonomy" id="2993659"/>
    <lineage>
        <taxon>Bacteria</taxon>
        <taxon>Pseudomonadati</taxon>
        <taxon>Pseudomonadota</taxon>
        <taxon>Alphaproteobacteria</taxon>
        <taxon>Hyphomicrobiales</taxon>
        <taxon>Rhizobiaceae</taxon>
        <taxon>Hoeflea</taxon>
    </lineage>
</organism>
<feature type="domain" description="L,D-TPase catalytic" evidence="11">
    <location>
        <begin position="110"/>
        <end position="243"/>
    </location>
</feature>
<name>A0ABT4VSE1_9HYPH</name>
<keyword evidence="13" id="KW-1185">Reference proteome</keyword>
<dbReference type="PROSITE" id="PS52029">
    <property type="entry name" value="LD_TPASE"/>
    <property type="match status" value="1"/>
</dbReference>
<dbReference type="SUPFAM" id="SSF141523">
    <property type="entry name" value="L,D-transpeptidase catalytic domain-like"/>
    <property type="match status" value="1"/>
</dbReference>
<sequence>MNIKTLIVSALCIGALTFGASAQDRYGQRPPVVLSPDLTAPWVTQLRQKGTAHGAGTVVRKRRAISRQTVNRRHNTRVASVRSSRAKQTPQMNPVYLPQLVDYATSQKPGTIVIDTPNRFLYLVLGNGKARRYGVGVGKPGFEWAGTHRVTRKAEWPDWRPPAQMIEREKKKGRILPTFMPGGPANPMGARALYLGSTLYRIHGTNQPWTIGAAVSSGCIRMRNEDVVDLYERVGNGTKVIVI</sequence>
<keyword evidence="8 9" id="KW-0961">Cell wall biogenesis/degradation</keyword>
<gene>
    <name evidence="12" type="ORF">OOZ53_19845</name>
</gene>
<dbReference type="PANTHER" id="PTHR30582">
    <property type="entry name" value="L,D-TRANSPEPTIDASE"/>
    <property type="match status" value="1"/>
</dbReference>
<comment type="caution">
    <text evidence="12">The sequence shown here is derived from an EMBL/GenBank/DDBJ whole genome shotgun (WGS) entry which is preliminary data.</text>
</comment>
<proteinExistence type="inferred from homology"/>
<dbReference type="PANTHER" id="PTHR30582:SF24">
    <property type="entry name" value="L,D-TRANSPEPTIDASE ERFK_SRFK-RELATED"/>
    <property type="match status" value="1"/>
</dbReference>
<dbReference type="EMBL" id="JAPJZH010000014">
    <property type="protein sequence ID" value="MDA4847624.1"/>
    <property type="molecule type" value="Genomic_DNA"/>
</dbReference>
<evidence type="ECO:0000256" key="3">
    <source>
        <dbReference type="ARBA" id="ARBA00022676"/>
    </source>
</evidence>
<keyword evidence="6 9" id="KW-0133">Cell shape</keyword>
<dbReference type="RefSeq" id="WP_271091462.1">
    <property type="nucleotide sequence ID" value="NZ_JAPJZH010000014.1"/>
</dbReference>
<keyword evidence="3" id="KW-0328">Glycosyltransferase</keyword>
<feature type="active site" description="Nucleophile" evidence="9">
    <location>
        <position position="219"/>
    </location>
</feature>
<evidence type="ECO:0000256" key="7">
    <source>
        <dbReference type="ARBA" id="ARBA00022984"/>
    </source>
</evidence>
<evidence type="ECO:0000256" key="9">
    <source>
        <dbReference type="PROSITE-ProRule" id="PRU01373"/>
    </source>
</evidence>
<dbReference type="Proteomes" id="UP001148313">
    <property type="component" value="Unassembled WGS sequence"/>
</dbReference>
<evidence type="ECO:0000259" key="11">
    <source>
        <dbReference type="PROSITE" id="PS52029"/>
    </source>
</evidence>
<accession>A0ABT4VSE1</accession>
<keyword evidence="5" id="KW-0378">Hydrolase</keyword>
<evidence type="ECO:0000313" key="13">
    <source>
        <dbReference type="Proteomes" id="UP001148313"/>
    </source>
</evidence>
<dbReference type="Gene3D" id="2.40.440.10">
    <property type="entry name" value="L,D-transpeptidase catalytic domain-like"/>
    <property type="match status" value="1"/>
</dbReference>
<evidence type="ECO:0000256" key="5">
    <source>
        <dbReference type="ARBA" id="ARBA00022801"/>
    </source>
</evidence>
<feature type="signal peptide" evidence="10">
    <location>
        <begin position="1"/>
        <end position="22"/>
    </location>
</feature>
<dbReference type="InterPro" id="IPR050979">
    <property type="entry name" value="LD-transpeptidase"/>
</dbReference>
<dbReference type="Pfam" id="PF03734">
    <property type="entry name" value="YkuD"/>
    <property type="match status" value="1"/>
</dbReference>
<dbReference type="InterPro" id="IPR005490">
    <property type="entry name" value="LD_TPept_cat_dom"/>
</dbReference>
<protein>
    <submittedName>
        <fullName evidence="12">L,D-transpeptidase</fullName>
    </submittedName>
</protein>
<evidence type="ECO:0000256" key="2">
    <source>
        <dbReference type="ARBA" id="ARBA00005992"/>
    </source>
</evidence>
<keyword evidence="7 9" id="KW-0573">Peptidoglycan synthesis</keyword>
<evidence type="ECO:0000256" key="10">
    <source>
        <dbReference type="SAM" id="SignalP"/>
    </source>
</evidence>
<comment type="pathway">
    <text evidence="1 9">Cell wall biogenesis; peptidoglycan biosynthesis.</text>
</comment>
<feature type="chain" id="PRO_5046271571" evidence="10">
    <location>
        <begin position="23"/>
        <end position="243"/>
    </location>
</feature>
<keyword evidence="10" id="KW-0732">Signal</keyword>
<dbReference type="CDD" id="cd16913">
    <property type="entry name" value="YkuD_like"/>
    <property type="match status" value="1"/>
</dbReference>
<keyword evidence="4" id="KW-0808">Transferase</keyword>
<evidence type="ECO:0000256" key="8">
    <source>
        <dbReference type="ARBA" id="ARBA00023316"/>
    </source>
</evidence>
<evidence type="ECO:0000256" key="4">
    <source>
        <dbReference type="ARBA" id="ARBA00022679"/>
    </source>
</evidence>
<reference evidence="12" key="1">
    <citation type="submission" date="2022-11" db="EMBL/GenBank/DDBJ databases">
        <title>Hoeflea poritis sp. nov., isolated from scleractinian coral Porites lutea.</title>
        <authorList>
            <person name="Zhang G."/>
            <person name="Wei Q."/>
            <person name="Cai L."/>
        </authorList>
    </citation>
    <scope>NUCLEOTIDE SEQUENCE</scope>
    <source>
        <strain evidence="12">E7-10</strain>
    </source>
</reference>
<evidence type="ECO:0000313" key="12">
    <source>
        <dbReference type="EMBL" id="MDA4847624.1"/>
    </source>
</evidence>
<feature type="active site" description="Proton donor/acceptor" evidence="9">
    <location>
        <position position="203"/>
    </location>
</feature>
<comment type="similarity">
    <text evidence="2">Belongs to the YkuD family.</text>
</comment>
<evidence type="ECO:0000256" key="6">
    <source>
        <dbReference type="ARBA" id="ARBA00022960"/>
    </source>
</evidence>
<evidence type="ECO:0000256" key="1">
    <source>
        <dbReference type="ARBA" id="ARBA00004752"/>
    </source>
</evidence>
<dbReference type="InterPro" id="IPR038063">
    <property type="entry name" value="Transpep_catalytic_dom"/>
</dbReference>